<keyword evidence="1" id="KW-1133">Transmembrane helix</keyword>
<dbReference type="EMBL" id="JADBEF010000001">
    <property type="protein sequence ID" value="MBE1565481.1"/>
    <property type="molecule type" value="Genomic_DNA"/>
</dbReference>
<dbReference type="Proteomes" id="UP000661607">
    <property type="component" value="Unassembled WGS sequence"/>
</dbReference>
<feature type="transmembrane region" description="Helical" evidence="1">
    <location>
        <begin position="122"/>
        <end position="141"/>
    </location>
</feature>
<sequence length="486" mass="53041">MAVTLRRIDEASVTPTRWRKMMPRGRRRMPVVVFTACMSVYAIWWAACYPGLMSWDSVTIVWQVTSGSWRADHSVLYNALVWASIATTGDLAALTLTQGALAAATLSLMAVAIRDLGVPGRWCAAAAVVVAALPATGTFVVTVWKDVPFALCLVAMTATVALLVRRRRSTALAVGLAAETLALVLLRNNAFVFVLIGFVIVVVLLPGARVRVALAGAVPVSLSFLASAFVYPAMGIEPVRPWLTYATAYSDIAVTYAARPEIFGAKELDLMRRVAPLEHWRDNATCYNADPTLSRGFDVARSDRLHRELVGLWADLLKRVPAEVAGARLCRGSVAWKVFPEVPEERLLIGWSRVPDDLFGWSMGGKPFPEGRNRDILTTRPLSDTLHNVAAFARDVTYTRQVEWIFWRGATWCYVAYAAVIAAAWATRRPALLALAGIVAGQQLGVMLAIPAQLFRYMAAPMMVGMMLVPLLVAALAGRLRGREAS</sequence>
<accession>A0ABR9KUR9</accession>
<name>A0ABR9KUR9_9ACTN</name>
<evidence type="ECO:0008006" key="4">
    <source>
        <dbReference type="Google" id="ProtNLM"/>
    </source>
</evidence>
<keyword evidence="1" id="KW-0812">Transmembrane</keyword>
<evidence type="ECO:0000313" key="3">
    <source>
        <dbReference type="Proteomes" id="UP000661607"/>
    </source>
</evidence>
<feature type="transmembrane region" description="Helical" evidence="1">
    <location>
        <begin position="404"/>
        <end position="425"/>
    </location>
</feature>
<keyword evidence="3" id="KW-1185">Reference proteome</keyword>
<evidence type="ECO:0000256" key="1">
    <source>
        <dbReference type="SAM" id="Phobius"/>
    </source>
</evidence>
<reference evidence="2 3" key="1">
    <citation type="submission" date="2020-10" db="EMBL/GenBank/DDBJ databases">
        <title>Sequencing the genomes of 1000 actinobacteria strains.</title>
        <authorList>
            <person name="Klenk H.-P."/>
        </authorList>
    </citation>
    <scope>NUCLEOTIDE SEQUENCE [LARGE SCALE GENOMIC DNA]</scope>
    <source>
        <strain evidence="2 3">DSM 43748</strain>
    </source>
</reference>
<protein>
    <recommendedName>
        <fullName evidence="4">Glycosyltransferase RgtA/B/C/D-like domain-containing protein</fullName>
    </recommendedName>
</protein>
<gene>
    <name evidence="2" type="ORF">H4W81_008260</name>
</gene>
<feature type="transmembrane region" description="Helical" evidence="1">
    <location>
        <begin position="457"/>
        <end position="477"/>
    </location>
</feature>
<evidence type="ECO:0000313" key="2">
    <source>
        <dbReference type="EMBL" id="MBE1565481.1"/>
    </source>
</evidence>
<feature type="transmembrane region" description="Helical" evidence="1">
    <location>
        <begin position="29"/>
        <end position="47"/>
    </location>
</feature>
<feature type="transmembrane region" description="Helical" evidence="1">
    <location>
        <begin position="147"/>
        <end position="164"/>
    </location>
</feature>
<dbReference type="RefSeq" id="WP_192779680.1">
    <property type="nucleotide sequence ID" value="NZ_BAAASY010000005.1"/>
</dbReference>
<feature type="transmembrane region" description="Helical" evidence="1">
    <location>
        <begin position="212"/>
        <end position="231"/>
    </location>
</feature>
<keyword evidence="1" id="KW-0472">Membrane</keyword>
<feature type="transmembrane region" description="Helical" evidence="1">
    <location>
        <begin position="91"/>
        <end position="113"/>
    </location>
</feature>
<comment type="caution">
    <text evidence="2">The sequence shown here is derived from an EMBL/GenBank/DDBJ whole genome shotgun (WGS) entry which is preliminary data.</text>
</comment>
<proteinExistence type="predicted"/>
<feature type="transmembrane region" description="Helical" evidence="1">
    <location>
        <begin position="185"/>
        <end position="206"/>
    </location>
</feature>
<organism evidence="2 3">
    <name type="scientific">Nonomuraea africana</name>
    <dbReference type="NCBI Taxonomy" id="46171"/>
    <lineage>
        <taxon>Bacteria</taxon>
        <taxon>Bacillati</taxon>
        <taxon>Actinomycetota</taxon>
        <taxon>Actinomycetes</taxon>
        <taxon>Streptosporangiales</taxon>
        <taxon>Streptosporangiaceae</taxon>
        <taxon>Nonomuraea</taxon>
    </lineage>
</organism>